<evidence type="ECO:0000313" key="7">
    <source>
        <dbReference type="Proteomes" id="UP000504632"/>
    </source>
</evidence>
<dbReference type="PANTHER" id="PTHR28591:SF1">
    <property type="entry name" value="LATEXIN"/>
    <property type="match status" value="1"/>
</dbReference>
<dbReference type="PANTHER" id="PTHR28591">
    <property type="entry name" value="LATEXIN"/>
    <property type="match status" value="1"/>
</dbReference>
<dbReference type="RefSeq" id="XP_030633621.1">
    <property type="nucleotide sequence ID" value="XM_030777761.1"/>
</dbReference>
<dbReference type="GeneID" id="115814806"/>
<keyword evidence="5" id="KW-0732">Signal</keyword>
<dbReference type="InterPro" id="IPR009684">
    <property type="entry name" value="Latexin"/>
</dbReference>
<evidence type="ECO:0000256" key="2">
    <source>
        <dbReference type="ARBA" id="ARBA00022690"/>
    </source>
</evidence>
<dbReference type="InterPro" id="IPR049897">
    <property type="entry name" value="CYSTATIN_LXN"/>
</dbReference>
<dbReference type="PROSITE" id="PS52033">
    <property type="entry name" value="CYSTATIN_LXN"/>
    <property type="match status" value="2"/>
</dbReference>
<gene>
    <name evidence="8" type="primary">lxn</name>
</gene>
<reference evidence="8" key="1">
    <citation type="submission" date="2025-08" db="UniProtKB">
        <authorList>
            <consortium name="RefSeq"/>
        </authorList>
    </citation>
    <scope>IDENTIFICATION</scope>
</reference>
<keyword evidence="3" id="KW-0677">Repeat</keyword>
<protein>
    <submittedName>
        <fullName evidence="8">Latexin</fullName>
    </submittedName>
</protein>
<proteinExistence type="inferred from homology"/>
<dbReference type="FunFam" id="3.10.450.10:FF:000007">
    <property type="entry name" value="latexin"/>
    <property type="match status" value="1"/>
</dbReference>
<dbReference type="Pfam" id="PF06907">
    <property type="entry name" value="LXN"/>
    <property type="match status" value="1"/>
</dbReference>
<name>A0A6J2VR05_CHACN</name>
<comment type="similarity">
    <text evidence="1 4">Belongs to the protease inhibitor I47 (latexin) family.</text>
</comment>
<dbReference type="Gene3D" id="3.10.450.10">
    <property type="match status" value="2"/>
</dbReference>
<evidence type="ECO:0000259" key="6">
    <source>
        <dbReference type="PROSITE" id="PS52033"/>
    </source>
</evidence>
<dbReference type="InterPro" id="IPR046350">
    <property type="entry name" value="Cystatin_sf"/>
</dbReference>
<keyword evidence="7" id="KW-1185">Reference proteome</keyword>
<dbReference type="SUPFAM" id="SSF54403">
    <property type="entry name" value="Cystatin/monellin"/>
    <property type="match status" value="2"/>
</dbReference>
<dbReference type="InParanoid" id="A0A6J2VR05"/>
<feature type="domain" description="Cystatin LXN-type" evidence="6">
    <location>
        <begin position="172"/>
        <end position="278"/>
    </location>
</feature>
<accession>A0A6J2VR05</accession>
<keyword evidence="2 4" id="KW-0646">Protease inhibitor</keyword>
<dbReference type="AlphaFoldDB" id="A0A6J2VR05"/>
<evidence type="ECO:0000313" key="8">
    <source>
        <dbReference type="RefSeq" id="XP_030633621.1"/>
    </source>
</evidence>
<dbReference type="Proteomes" id="UP000504632">
    <property type="component" value="Chromosome 6"/>
</dbReference>
<dbReference type="GO" id="GO:0008191">
    <property type="term" value="F:metalloendopeptidase inhibitor activity"/>
    <property type="evidence" value="ECO:0007669"/>
    <property type="project" value="UniProtKB-UniRule"/>
</dbReference>
<dbReference type="OrthoDB" id="8898327at2759"/>
<evidence type="ECO:0000256" key="4">
    <source>
        <dbReference type="PROSITE-ProRule" id="PRU01377"/>
    </source>
</evidence>
<dbReference type="GO" id="GO:0005615">
    <property type="term" value="C:extracellular space"/>
    <property type="evidence" value="ECO:0007669"/>
    <property type="project" value="TreeGrafter"/>
</dbReference>
<evidence type="ECO:0000256" key="1">
    <source>
        <dbReference type="ARBA" id="ARBA00010083"/>
    </source>
</evidence>
<feature type="signal peptide" evidence="5">
    <location>
        <begin position="1"/>
        <end position="20"/>
    </location>
</feature>
<feature type="domain" description="Cystatin LXN-type" evidence="6">
    <location>
        <begin position="53"/>
        <end position="153"/>
    </location>
</feature>
<dbReference type="CTD" id="56925"/>
<evidence type="ECO:0000256" key="3">
    <source>
        <dbReference type="ARBA" id="ARBA00022737"/>
    </source>
</evidence>
<organism evidence="7 8">
    <name type="scientific">Chanos chanos</name>
    <name type="common">Milkfish</name>
    <name type="synonym">Mugil chanos</name>
    <dbReference type="NCBI Taxonomy" id="29144"/>
    <lineage>
        <taxon>Eukaryota</taxon>
        <taxon>Metazoa</taxon>
        <taxon>Chordata</taxon>
        <taxon>Craniata</taxon>
        <taxon>Vertebrata</taxon>
        <taxon>Euteleostomi</taxon>
        <taxon>Actinopterygii</taxon>
        <taxon>Neopterygii</taxon>
        <taxon>Teleostei</taxon>
        <taxon>Ostariophysi</taxon>
        <taxon>Gonorynchiformes</taxon>
        <taxon>Chanidae</taxon>
        <taxon>Chanos</taxon>
    </lineage>
</organism>
<evidence type="ECO:0000256" key="5">
    <source>
        <dbReference type="SAM" id="SignalP"/>
    </source>
</evidence>
<sequence>MSWLCKVFLLFLSLVWVSSAHPNNLKTSLVKSGPPDESESNSVLHFEVELTMEIGELEPSHFPARRAAQVALHYLNTVHGSPFKAFGLHKILKASLKDMSEAGNKYHVEFSVKEMFSSRTVESCSAEVLFPKGEEQKLPEVQISCDGMNQIETNAEEEKFFQHYKSSAEPVNAHHLPDSYGNIAKEMKPFWNLGRVVSSFVMLKESNESTLYNMAQVENVTQLETQDDQLRLQYYIILHEMVSQEMIHWKLLVSWSPAGGVKVLETEFVPKCHHCHTQPTHSVTPTPPTNN</sequence>
<feature type="chain" id="PRO_5026908755" evidence="5">
    <location>
        <begin position="21"/>
        <end position="291"/>
    </location>
</feature>